<keyword evidence="3" id="KW-1185">Reference proteome</keyword>
<feature type="coiled-coil region" evidence="1">
    <location>
        <begin position="6"/>
        <end position="33"/>
    </location>
</feature>
<reference evidence="2 3" key="1">
    <citation type="submission" date="2020-08" db="EMBL/GenBank/DDBJ databases">
        <title>Sequencing the genomes of 1000 actinobacteria strains.</title>
        <authorList>
            <person name="Klenk H.-P."/>
        </authorList>
    </citation>
    <scope>NUCLEOTIDE SEQUENCE [LARGE SCALE GENOMIC DNA]</scope>
    <source>
        <strain evidence="2 3">DSM 23040</strain>
    </source>
</reference>
<name>A0A839R0T9_9MICO</name>
<evidence type="ECO:0000313" key="3">
    <source>
        <dbReference type="Proteomes" id="UP000568050"/>
    </source>
</evidence>
<dbReference type="Proteomes" id="UP000568050">
    <property type="component" value="Unassembled WGS sequence"/>
</dbReference>
<accession>A0A839R0T9</accession>
<gene>
    <name evidence="2" type="ORF">FHX50_002217</name>
</gene>
<dbReference type="AlphaFoldDB" id="A0A839R0T9"/>
<evidence type="ECO:0000313" key="2">
    <source>
        <dbReference type="EMBL" id="MBB3023911.1"/>
    </source>
</evidence>
<sequence>MFADAVGHAAEQALVLERELTQLRNEWQSMLEEGRRRAGRVRAPRRTSAVLMVLEGLPGTPILTPATVVRMHGTSLSGAASALSELAEYGILSTVSIGRGNRAYMSPDVLNLITVRERALASPAFDTAVSPPSWKVPALPPEGR</sequence>
<keyword evidence="1" id="KW-0175">Coiled coil</keyword>
<proteinExistence type="predicted"/>
<dbReference type="EMBL" id="JACHWP010000017">
    <property type="protein sequence ID" value="MBB3023911.1"/>
    <property type="molecule type" value="Genomic_DNA"/>
</dbReference>
<protein>
    <recommendedName>
        <fullName evidence="4">Fic family protein</fullName>
    </recommendedName>
</protein>
<organism evidence="2 3">
    <name type="scientific">Helcobacillus massiliensis</name>
    <dbReference type="NCBI Taxonomy" id="521392"/>
    <lineage>
        <taxon>Bacteria</taxon>
        <taxon>Bacillati</taxon>
        <taxon>Actinomycetota</taxon>
        <taxon>Actinomycetes</taxon>
        <taxon>Micrococcales</taxon>
        <taxon>Dermabacteraceae</taxon>
        <taxon>Helcobacillus</taxon>
    </lineage>
</organism>
<evidence type="ECO:0000256" key="1">
    <source>
        <dbReference type="SAM" id="Coils"/>
    </source>
</evidence>
<comment type="caution">
    <text evidence="2">The sequence shown here is derived from an EMBL/GenBank/DDBJ whole genome shotgun (WGS) entry which is preliminary data.</text>
</comment>
<evidence type="ECO:0008006" key="4">
    <source>
        <dbReference type="Google" id="ProtNLM"/>
    </source>
</evidence>